<dbReference type="Pfam" id="PF14722">
    <property type="entry name" value="KRAP_IP3R_bind"/>
    <property type="match status" value="1"/>
</dbReference>
<organism evidence="3 4">
    <name type="scientific">Octopus sinensis</name>
    <name type="common">East Asian common octopus</name>
    <dbReference type="NCBI Taxonomy" id="2607531"/>
    <lineage>
        <taxon>Eukaryota</taxon>
        <taxon>Metazoa</taxon>
        <taxon>Spiralia</taxon>
        <taxon>Lophotrochozoa</taxon>
        <taxon>Mollusca</taxon>
        <taxon>Cephalopoda</taxon>
        <taxon>Coleoidea</taxon>
        <taxon>Octopodiformes</taxon>
        <taxon>Octopoda</taxon>
        <taxon>Incirrata</taxon>
        <taxon>Octopodidae</taxon>
        <taxon>Octopus</taxon>
    </lineage>
</organism>
<keyword evidence="3" id="KW-1185">Reference proteome</keyword>
<feature type="compositionally biased region" description="Polar residues" evidence="1">
    <location>
        <begin position="99"/>
        <end position="108"/>
    </location>
</feature>
<feature type="compositionally biased region" description="Polar residues" evidence="1">
    <location>
        <begin position="212"/>
        <end position="221"/>
    </location>
</feature>
<feature type="domain" description="ITPR-interacting" evidence="2">
    <location>
        <begin position="231"/>
        <end position="392"/>
    </location>
</feature>
<evidence type="ECO:0000259" key="2">
    <source>
        <dbReference type="SMART" id="SM01257"/>
    </source>
</evidence>
<evidence type="ECO:0000313" key="3">
    <source>
        <dbReference type="Proteomes" id="UP000515154"/>
    </source>
</evidence>
<dbReference type="KEGG" id="osn:115215466"/>
<dbReference type="InterPro" id="IPR029325">
    <property type="entry name" value="ITPR-bd"/>
</dbReference>
<dbReference type="SMART" id="SM01257">
    <property type="entry name" value="KRAP_IP3R_bind"/>
    <property type="match status" value="1"/>
</dbReference>
<dbReference type="PANTHER" id="PTHR17469:SF15">
    <property type="entry name" value="ITPR-INTERACTING DOMAIN-CONTAINING PROTEIN"/>
    <property type="match status" value="1"/>
</dbReference>
<dbReference type="InterPro" id="IPR043444">
    <property type="entry name" value="TESPA1-like"/>
</dbReference>
<dbReference type="PANTHER" id="PTHR17469">
    <property type="entry name" value="SPERM SPECIFIC ANTIGEN 2-RELATED"/>
    <property type="match status" value="1"/>
</dbReference>
<feature type="compositionally biased region" description="Polar residues" evidence="1">
    <location>
        <begin position="81"/>
        <end position="91"/>
    </location>
</feature>
<accession>A0A6P7SQE7</accession>
<feature type="region of interest" description="Disordered" evidence="1">
    <location>
        <begin position="77"/>
        <end position="108"/>
    </location>
</feature>
<dbReference type="AlphaFoldDB" id="A0A6P7SQE7"/>
<reference evidence="4" key="1">
    <citation type="submission" date="2025-08" db="UniProtKB">
        <authorList>
            <consortium name="RefSeq"/>
        </authorList>
    </citation>
    <scope>IDENTIFICATION</scope>
</reference>
<protein>
    <submittedName>
        <fullName evidence="4">Protein ITPRID2 isoform X2</fullName>
    </submittedName>
</protein>
<evidence type="ECO:0000313" key="4">
    <source>
        <dbReference type="RefSeq" id="XP_029640489.2"/>
    </source>
</evidence>
<sequence length="1120" mass="126206">MLSAPFRSESRAKIKDAFIRGKDYLMMKVQDYQQKIRSNMNTKLETVHPNSSISDHYHSQQEFSDIRNCTMLHTEKHDSNSKSMQDNTEWPSENLPKISPSQCTPQSSELYEPKVKDTAAPCKKVPHNTPHDVPHGVDDLPLGVEANTLNEIPVSKLNEMSPSKPNETTASTVNETPVNNLNKMTLNSTSDENESKPLENSTDVAGEKPASKDSTQLVINPQDKTQQWLHTVTGRQHSFGSDLSAGTNSSSIDILLQSREANPEEILRSLGFGSSQNDEVKARIPQRFFSDSKFCIDDFKQRSELQELFDSWKSEKNSSDQLMQHPLLGPCLHRLGLLSSVQSQPSKLPRRSSLTSPQSILIPDNQKALAAQGYYEYPSVMGGLTENSKQSILPASERRKNFRSTRTQQTWSLIEPEQEAESELVKLKQNKHNFGASVDSALSSDLENSLERRNWQTYSRWGFRNQPSKDSESNTSSLRDLRLGHVNKLMSFEETDDDCEVFSPSEDHRRIFNNKSNGFQEPEPKICDNFQKTSLELDLNSDKQTESRFDFRHAAIIDSLNNINDLMKYSKSTEPSELEVSPSSAASMDILHNGGLTTLSAEEADFSDYPANTKEVRRLKIGAQKDPSIYRIGSAQSDSSGYVESDSLVEPPMSYLDALSANDVGDRGAYDSSEAIHGGICKRLSINSDTTVKDLAASSSSSSSQCPCDKSVGTEQIFKSDRAVSTDPFPKQTMASQTDTCCFCSWCASPNQVCAHLHSSVPYQTTVPTAYGMSLHIDASNNFSPITDPTSGTSPRSASKKETSVLNLFISDGNILFCDNDSNNNQKWKDDDVDGSTRSGCSYRELESTGTNQPESQLCKGHQNYHYKDTDSPFGLLSSRSVSWREETSKNVIEYRKLLKLTNRKTFIQSFVNNPFLPYTPRVKIEIWAEKPINTHLQEENQLMQHAVQRYKFDLQIIESTFLSCYNHMAELLSDEETLMMDELYELWTAVNIEVGHLEKLLAERQYFVRNGSSQLTTLTSLQVIPLMTDLLKEQLCAFQLNNDIFELTMEPHRSNPVPFYQQPGWQTLSTQMQNLQSQIAGHNNMQSVRFNKSMEELKDSMMVEIQRNITQNFNQLFMG</sequence>
<feature type="compositionally biased region" description="Polar residues" evidence="1">
    <location>
        <begin position="158"/>
        <end position="190"/>
    </location>
</feature>
<name>A0A6P7SQE7_9MOLL</name>
<proteinExistence type="predicted"/>
<dbReference type="GO" id="GO:0005102">
    <property type="term" value="F:signaling receptor binding"/>
    <property type="evidence" value="ECO:0007669"/>
    <property type="project" value="InterPro"/>
</dbReference>
<gene>
    <name evidence="4" type="primary">LOC115215466</name>
</gene>
<evidence type="ECO:0000256" key="1">
    <source>
        <dbReference type="SAM" id="MobiDB-lite"/>
    </source>
</evidence>
<dbReference type="RefSeq" id="XP_029640489.2">
    <property type="nucleotide sequence ID" value="XM_029784629.2"/>
</dbReference>
<feature type="region of interest" description="Disordered" evidence="1">
    <location>
        <begin position="153"/>
        <end position="221"/>
    </location>
</feature>
<dbReference type="Proteomes" id="UP000515154">
    <property type="component" value="Linkage group LG9"/>
</dbReference>